<keyword evidence="12" id="KW-1185">Reference proteome</keyword>
<feature type="transmembrane region" description="Helical" evidence="10">
    <location>
        <begin position="139"/>
        <end position="157"/>
    </location>
</feature>
<feature type="transmembrane region" description="Helical" evidence="10">
    <location>
        <begin position="109"/>
        <end position="127"/>
    </location>
</feature>
<dbReference type="PIRSF" id="PIRSF006603">
    <property type="entry name" value="DinF"/>
    <property type="match status" value="1"/>
</dbReference>
<reference evidence="11 12" key="1">
    <citation type="submission" date="2018-10" db="EMBL/GenBank/DDBJ databases">
        <title>Natrarchaeobius chitinivorans gen. nov., sp. nov., and Natrarchaeobius haloalkaliphilus sp. nov., alkaliphilic, chitin-utilizing haloarchaea from hypersaline alkaline lakes.</title>
        <authorList>
            <person name="Sorokin D.Y."/>
            <person name="Elcheninov A.G."/>
            <person name="Kostrikina N.A."/>
            <person name="Bale N.J."/>
            <person name="Sinninghe Damste J.S."/>
            <person name="Khijniak T.V."/>
            <person name="Kublanov I.V."/>
            <person name="Toshchakov S.V."/>
        </authorList>
    </citation>
    <scope>NUCLEOTIDE SEQUENCE [LARGE SCALE GENOMIC DNA]</scope>
    <source>
        <strain evidence="11 12">AArcht7</strain>
    </source>
</reference>
<accession>A0A3N6MEF2</accession>
<dbReference type="GO" id="GO:0042910">
    <property type="term" value="F:xenobiotic transmembrane transporter activity"/>
    <property type="evidence" value="ECO:0007669"/>
    <property type="project" value="InterPro"/>
</dbReference>
<evidence type="ECO:0000256" key="7">
    <source>
        <dbReference type="ARBA" id="ARBA00023065"/>
    </source>
</evidence>
<keyword evidence="7" id="KW-0406">Ion transport</keyword>
<comment type="subcellular location">
    <subcellularLocation>
        <location evidence="1">Cell membrane</location>
        <topology evidence="1">Multi-pass membrane protein</topology>
    </subcellularLocation>
</comment>
<keyword evidence="2" id="KW-0813">Transport</keyword>
<feature type="transmembrane region" description="Helical" evidence="10">
    <location>
        <begin position="49"/>
        <end position="71"/>
    </location>
</feature>
<evidence type="ECO:0000256" key="5">
    <source>
        <dbReference type="ARBA" id="ARBA00022692"/>
    </source>
</evidence>
<feature type="transmembrane region" description="Helical" evidence="10">
    <location>
        <begin position="206"/>
        <end position="226"/>
    </location>
</feature>
<evidence type="ECO:0000256" key="6">
    <source>
        <dbReference type="ARBA" id="ARBA00022989"/>
    </source>
</evidence>
<evidence type="ECO:0000256" key="2">
    <source>
        <dbReference type="ARBA" id="ARBA00022448"/>
    </source>
</evidence>
<keyword evidence="4" id="KW-1003">Cell membrane</keyword>
<evidence type="ECO:0000256" key="1">
    <source>
        <dbReference type="ARBA" id="ARBA00004651"/>
    </source>
</evidence>
<comment type="caution">
    <text evidence="11">The sequence shown here is derived from an EMBL/GenBank/DDBJ whole genome shotgun (WGS) entry which is preliminary data.</text>
</comment>
<keyword evidence="5 10" id="KW-0812">Transmembrane</keyword>
<evidence type="ECO:0000256" key="8">
    <source>
        <dbReference type="ARBA" id="ARBA00023136"/>
    </source>
</evidence>
<feature type="transmembrane region" description="Helical" evidence="10">
    <location>
        <begin position="270"/>
        <end position="291"/>
    </location>
</feature>
<dbReference type="InterPro" id="IPR050222">
    <property type="entry name" value="MATE_MdtK"/>
</dbReference>
<keyword evidence="6 10" id="KW-1133">Transmembrane helix</keyword>
<dbReference type="CDD" id="cd13137">
    <property type="entry name" value="MATE_NorM_like"/>
    <property type="match status" value="1"/>
</dbReference>
<sequence length="473" mass="50214">MLRSLASFLATLLERGNVIERSRLRATLDLAWPRVVTGFARTSKQTADVAMVGIVLGAPAIAGLAFAYAYWQLVERLSLGLSGGTISLVSQYYGGDQSDMANRAITQSCLLATAFSLPFIALFWFGAEPLIGLLGAEPAALEYGTIYLTLLAPALLFEFYNKIASRVFAGVGDTFTPMVIRAGGAALNILINAVLIFGFGMGVAGAAIGTVVATVLITAGLAWGLLGRPYPRRGSLPVRLTLSGPTIDTTLLQPLVRVSTPLIFQEVSRAVAVFPLLAIAGFFGSVVVAAYEIGRRVRDLMNSLSWGFSIASSSLVGRHLGADEEGMATNYGDEIIRFSFVAYVAFASVVILFADQIALVFVDDPEALSHASTFVQLAALATIGLGIDSSATGALRGAGDTRWPFYGALVGLYVFTIPVAYLGVITPLGVAALYVAMLTETYISAAITLYRYRTGAWRGVSRSIRKRAEQSTN</sequence>
<dbReference type="InterPro" id="IPR002528">
    <property type="entry name" value="MATE_fam"/>
</dbReference>
<evidence type="ECO:0000256" key="9">
    <source>
        <dbReference type="ARBA" id="ARBA00031636"/>
    </source>
</evidence>
<dbReference type="EMBL" id="REFZ01000002">
    <property type="protein sequence ID" value="RQH02354.1"/>
    <property type="molecule type" value="Genomic_DNA"/>
</dbReference>
<dbReference type="PANTHER" id="PTHR43298">
    <property type="entry name" value="MULTIDRUG RESISTANCE PROTEIN NORM-RELATED"/>
    <property type="match status" value="1"/>
</dbReference>
<dbReference type="InterPro" id="IPR048279">
    <property type="entry name" value="MdtK-like"/>
</dbReference>
<proteinExistence type="predicted"/>
<feature type="transmembrane region" description="Helical" evidence="10">
    <location>
        <begin position="178"/>
        <end position="200"/>
    </location>
</feature>
<feature type="transmembrane region" description="Helical" evidence="10">
    <location>
        <begin position="374"/>
        <end position="391"/>
    </location>
</feature>
<dbReference type="Proteomes" id="UP000281431">
    <property type="component" value="Unassembled WGS sequence"/>
</dbReference>
<feature type="transmembrane region" description="Helical" evidence="10">
    <location>
        <begin position="403"/>
        <end position="425"/>
    </location>
</feature>
<protein>
    <recommendedName>
        <fullName evidence="9">Multidrug-efflux transporter</fullName>
    </recommendedName>
</protein>
<evidence type="ECO:0000256" key="10">
    <source>
        <dbReference type="SAM" id="Phobius"/>
    </source>
</evidence>
<dbReference type="PANTHER" id="PTHR43298:SF2">
    <property type="entry name" value="FMN_FAD EXPORTER YEEO-RELATED"/>
    <property type="match status" value="1"/>
</dbReference>
<evidence type="ECO:0000313" key="12">
    <source>
        <dbReference type="Proteomes" id="UP000281431"/>
    </source>
</evidence>
<evidence type="ECO:0000256" key="4">
    <source>
        <dbReference type="ARBA" id="ARBA00022475"/>
    </source>
</evidence>
<dbReference type="OrthoDB" id="213143at2157"/>
<dbReference type="GO" id="GO:0005886">
    <property type="term" value="C:plasma membrane"/>
    <property type="evidence" value="ECO:0007669"/>
    <property type="project" value="UniProtKB-SubCell"/>
</dbReference>
<dbReference type="GO" id="GO:0006811">
    <property type="term" value="P:monoatomic ion transport"/>
    <property type="evidence" value="ECO:0007669"/>
    <property type="project" value="UniProtKB-KW"/>
</dbReference>
<dbReference type="AlphaFoldDB" id="A0A3N6MEF2"/>
<evidence type="ECO:0000256" key="3">
    <source>
        <dbReference type="ARBA" id="ARBA00022449"/>
    </source>
</evidence>
<feature type="transmembrane region" description="Helical" evidence="10">
    <location>
        <begin position="431"/>
        <end position="452"/>
    </location>
</feature>
<evidence type="ECO:0000313" key="11">
    <source>
        <dbReference type="EMBL" id="RQH02354.1"/>
    </source>
</evidence>
<gene>
    <name evidence="11" type="ORF">EA472_03365</name>
</gene>
<dbReference type="Pfam" id="PF01554">
    <property type="entry name" value="MatE"/>
    <property type="match status" value="2"/>
</dbReference>
<keyword evidence="8 10" id="KW-0472">Membrane</keyword>
<keyword evidence="3" id="KW-0050">Antiport</keyword>
<name>A0A3N6MEF2_NATCH</name>
<dbReference type="GO" id="GO:0015297">
    <property type="term" value="F:antiporter activity"/>
    <property type="evidence" value="ECO:0007669"/>
    <property type="project" value="UniProtKB-KW"/>
</dbReference>
<feature type="transmembrane region" description="Helical" evidence="10">
    <location>
        <begin position="340"/>
        <end position="362"/>
    </location>
</feature>
<dbReference type="NCBIfam" id="TIGR00797">
    <property type="entry name" value="matE"/>
    <property type="match status" value="1"/>
</dbReference>
<organism evidence="11 12">
    <name type="scientific">Natrarchaeobius chitinivorans</name>
    <dbReference type="NCBI Taxonomy" id="1679083"/>
    <lineage>
        <taxon>Archaea</taxon>
        <taxon>Methanobacteriati</taxon>
        <taxon>Methanobacteriota</taxon>
        <taxon>Stenosarchaea group</taxon>
        <taxon>Halobacteria</taxon>
        <taxon>Halobacteriales</taxon>
        <taxon>Natrialbaceae</taxon>
        <taxon>Natrarchaeobius</taxon>
    </lineage>
</organism>